<proteinExistence type="predicted"/>
<dbReference type="AlphaFoldDB" id="A0A8J2Q914"/>
<sequence>MTFDHHAWQNAKTERGNNGNISRNLPTITRNGTAYQGCGVRDVEYGMRSTECGIRGMEKNGFVNYKKLANGKKRDTGCRIRDAECGMRDTGCGIQGARQNR</sequence>
<organism evidence="2 3">
    <name type="scientific">Cercopithifilaria johnstoni</name>
    <dbReference type="NCBI Taxonomy" id="2874296"/>
    <lineage>
        <taxon>Eukaryota</taxon>
        <taxon>Metazoa</taxon>
        <taxon>Ecdysozoa</taxon>
        <taxon>Nematoda</taxon>
        <taxon>Chromadorea</taxon>
        <taxon>Rhabditida</taxon>
        <taxon>Spirurina</taxon>
        <taxon>Spiruromorpha</taxon>
        <taxon>Filarioidea</taxon>
        <taxon>Onchocercidae</taxon>
        <taxon>Cercopithifilaria</taxon>
    </lineage>
</organism>
<comment type="caution">
    <text evidence="2">The sequence shown here is derived from an EMBL/GenBank/DDBJ whole genome shotgun (WGS) entry which is preliminary data.</text>
</comment>
<feature type="compositionally biased region" description="Polar residues" evidence="1">
    <location>
        <begin position="16"/>
        <end position="26"/>
    </location>
</feature>
<dbReference type="Proteomes" id="UP000746747">
    <property type="component" value="Unassembled WGS sequence"/>
</dbReference>
<evidence type="ECO:0000313" key="2">
    <source>
        <dbReference type="EMBL" id="CAG9539489.1"/>
    </source>
</evidence>
<name>A0A8J2Q914_9BILA</name>
<reference evidence="2" key="1">
    <citation type="submission" date="2021-09" db="EMBL/GenBank/DDBJ databases">
        <authorList>
            <consortium name="Pathogen Informatics"/>
        </authorList>
    </citation>
    <scope>NUCLEOTIDE SEQUENCE</scope>
</reference>
<feature type="region of interest" description="Disordered" evidence="1">
    <location>
        <begin position="1"/>
        <end position="26"/>
    </location>
</feature>
<protein>
    <submittedName>
        <fullName evidence="2">Uncharacterized protein</fullName>
    </submittedName>
</protein>
<feature type="compositionally biased region" description="Basic and acidic residues" evidence="1">
    <location>
        <begin position="1"/>
        <end position="15"/>
    </location>
</feature>
<evidence type="ECO:0000256" key="1">
    <source>
        <dbReference type="SAM" id="MobiDB-lite"/>
    </source>
</evidence>
<gene>
    <name evidence="2" type="ORF">CJOHNSTONI_LOCUS9083</name>
</gene>
<keyword evidence="3" id="KW-1185">Reference proteome</keyword>
<evidence type="ECO:0000313" key="3">
    <source>
        <dbReference type="Proteomes" id="UP000746747"/>
    </source>
</evidence>
<accession>A0A8J2Q914</accession>
<dbReference type="EMBL" id="CAKAEH010001796">
    <property type="protein sequence ID" value="CAG9539489.1"/>
    <property type="molecule type" value="Genomic_DNA"/>
</dbReference>